<proteinExistence type="inferred from homology"/>
<keyword evidence="6" id="KW-0963">Cytoplasm</keyword>
<dbReference type="GO" id="GO:0005829">
    <property type="term" value="C:cytosol"/>
    <property type="evidence" value="ECO:0007669"/>
    <property type="project" value="TreeGrafter"/>
</dbReference>
<keyword evidence="6" id="KW-0690">Ribosome biogenesis</keyword>
<feature type="binding site" evidence="6">
    <location>
        <begin position="16"/>
        <end position="23"/>
    </location>
    <ligand>
        <name>GTP</name>
        <dbReference type="ChEBI" id="CHEBI:37565"/>
    </ligand>
</feature>
<keyword evidence="12" id="KW-1185">Reference proteome</keyword>
<keyword evidence="5 6" id="KW-0342">GTP-binding</keyword>
<dbReference type="NCBIfam" id="NF000908">
    <property type="entry name" value="PRK00089.1"/>
    <property type="match status" value="1"/>
</dbReference>
<protein>
    <recommendedName>
        <fullName evidence="2 6">GTPase Era</fullName>
    </recommendedName>
</protein>
<comment type="subunit">
    <text evidence="6">Monomer.</text>
</comment>
<dbReference type="GO" id="GO:0003924">
    <property type="term" value="F:GTPase activity"/>
    <property type="evidence" value="ECO:0007669"/>
    <property type="project" value="UniProtKB-UniRule"/>
</dbReference>
<evidence type="ECO:0000256" key="4">
    <source>
        <dbReference type="ARBA" id="ARBA00022884"/>
    </source>
</evidence>
<keyword evidence="3 6" id="KW-0547">Nucleotide-binding</keyword>
<dbReference type="InterPro" id="IPR009019">
    <property type="entry name" value="KH_sf_prok-type"/>
</dbReference>
<keyword evidence="4 6" id="KW-0694">RNA-binding</keyword>
<dbReference type="Proteomes" id="UP000676996">
    <property type="component" value="Unassembled WGS sequence"/>
</dbReference>
<evidence type="ECO:0000256" key="6">
    <source>
        <dbReference type="HAMAP-Rule" id="MF_00367"/>
    </source>
</evidence>
<dbReference type="PROSITE" id="PS50823">
    <property type="entry name" value="KH_TYPE_2"/>
    <property type="match status" value="1"/>
</dbReference>
<keyword evidence="6" id="KW-0699">rRNA-binding</keyword>
<dbReference type="InterPro" id="IPR006073">
    <property type="entry name" value="GTP-bd"/>
</dbReference>
<dbReference type="GO" id="GO:0000028">
    <property type="term" value="P:ribosomal small subunit assembly"/>
    <property type="evidence" value="ECO:0007669"/>
    <property type="project" value="TreeGrafter"/>
</dbReference>
<dbReference type="InterPro" id="IPR030388">
    <property type="entry name" value="G_ERA_dom"/>
</dbReference>
<feature type="region of interest" description="G2" evidence="7">
    <location>
        <begin position="42"/>
        <end position="46"/>
    </location>
</feature>
<organism evidence="11 12">
    <name type="scientific">Stakelama marina</name>
    <dbReference type="NCBI Taxonomy" id="2826939"/>
    <lineage>
        <taxon>Bacteria</taxon>
        <taxon>Pseudomonadati</taxon>
        <taxon>Pseudomonadota</taxon>
        <taxon>Alphaproteobacteria</taxon>
        <taxon>Sphingomonadales</taxon>
        <taxon>Sphingomonadaceae</taxon>
        <taxon>Stakelama</taxon>
    </lineage>
</organism>
<dbReference type="Pfam" id="PF07650">
    <property type="entry name" value="KH_2"/>
    <property type="match status" value="1"/>
</dbReference>
<dbReference type="InterPro" id="IPR027417">
    <property type="entry name" value="P-loop_NTPase"/>
</dbReference>
<dbReference type="EMBL" id="JAGRQC010000005">
    <property type="protein sequence ID" value="MBR0553850.1"/>
    <property type="molecule type" value="Genomic_DNA"/>
</dbReference>
<accession>A0A8T4IH14</accession>
<gene>
    <name evidence="6 11" type="primary">era</name>
    <name evidence="11" type="ORF">J7S20_15185</name>
</gene>
<dbReference type="GO" id="GO:0070181">
    <property type="term" value="F:small ribosomal subunit rRNA binding"/>
    <property type="evidence" value="ECO:0007669"/>
    <property type="project" value="UniProtKB-UniRule"/>
</dbReference>
<keyword evidence="6" id="KW-1003">Cell membrane</keyword>
<dbReference type="InterPro" id="IPR005225">
    <property type="entry name" value="Small_GTP-bd"/>
</dbReference>
<dbReference type="PRINTS" id="PR00326">
    <property type="entry name" value="GTP1OBG"/>
</dbReference>
<reference evidence="11" key="1">
    <citation type="submission" date="2021-04" db="EMBL/GenBank/DDBJ databases">
        <title>Ouciella asimina sp. nov., isolated from the surface seawater in the hydrothermal field of Okinawa Trough.</title>
        <authorList>
            <person name="Shuang W."/>
        </authorList>
    </citation>
    <scope>NUCLEOTIDE SEQUENCE</scope>
    <source>
        <strain evidence="11">LXI357</strain>
    </source>
</reference>
<dbReference type="InterPro" id="IPR005662">
    <property type="entry name" value="GTPase_Era-like"/>
</dbReference>
<name>A0A8T4IH14_9SPHN</name>
<evidence type="ECO:0000256" key="2">
    <source>
        <dbReference type="ARBA" id="ARBA00020484"/>
    </source>
</evidence>
<dbReference type="SUPFAM" id="SSF54814">
    <property type="entry name" value="Prokaryotic type KH domain (KH-domain type II)"/>
    <property type="match status" value="1"/>
</dbReference>
<feature type="region of interest" description="G3" evidence="7">
    <location>
        <begin position="63"/>
        <end position="66"/>
    </location>
</feature>
<evidence type="ECO:0000256" key="1">
    <source>
        <dbReference type="ARBA" id="ARBA00007921"/>
    </source>
</evidence>
<evidence type="ECO:0000313" key="12">
    <source>
        <dbReference type="Proteomes" id="UP000676996"/>
    </source>
</evidence>
<comment type="function">
    <text evidence="6">An essential GTPase that binds both GDP and GTP, with rapid nucleotide exchange. Plays a role in 16S rRNA processing and 30S ribosomal subunit biogenesis and possibly also in cell cycle regulation and energy metabolism.</text>
</comment>
<dbReference type="InterPro" id="IPR004044">
    <property type="entry name" value="KH_dom_type_2"/>
</dbReference>
<evidence type="ECO:0000313" key="11">
    <source>
        <dbReference type="EMBL" id="MBR0553850.1"/>
    </source>
</evidence>
<keyword evidence="6" id="KW-0472">Membrane</keyword>
<feature type="domain" description="KH type-2" evidence="9">
    <location>
        <begin position="206"/>
        <end position="283"/>
    </location>
</feature>
<dbReference type="GO" id="GO:0005886">
    <property type="term" value="C:plasma membrane"/>
    <property type="evidence" value="ECO:0007669"/>
    <property type="project" value="UniProtKB-SubCell"/>
</dbReference>
<dbReference type="CDD" id="cd22534">
    <property type="entry name" value="KH-II_Era"/>
    <property type="match status" value="1"/>
</dbReference>
<dbReference type="CDD" id="cd04163">
    <property type="entry name" value="Era"/>
    <property type="match status" value="1"/>
</dbReference>
<dbReference type="PANTHER" id="PTHR42698:SF1">
    <property type="entry name" value="GTPASE ERA, MITOCHONDRIAL"/>
    <property type="match status" value="1"/>
</dbReference>
<dbReference type="GO" id="GO:0043024">
    <property type="term" value="F:ribosomal small subunit binding"/>
    <property type="evidence" value="ECO:0007669"/>
    <property type="project" value="TreeGrafter"/>
</dbReference>
<feature type="domain" description="Era-type G" evidence="10">
    <location>
        <begin position="8"/>
        <end position="175"/>
    </location>
</feature>
<comment type="subcellular location">
    <subcellularLocation>
        <location evidence="6">Cytoplasm</location>
    </subcellularLocation>
    <subcellularLocation>
        <location evidence="6">Cell membrane</location>
        <topology evidence="6">Peripheral membrane protein</topology>
    </subcellularLocation>
</comment>
<dbReference type="NCBIfam" id="TIGR00231">
    <property type="entry name" value="small_GTP"/>
    <property type="match status" value="1"/>
</dbReference>
<evidence type="ECO:0000259" key="10">
    <source>
        <dbReference type="PROSITE" id="PS51713"/>
    </source>
</evidence>
<feature type="region of interest" description="G5" evidence="7">
    <location>
        <begin position="154"/>
        <end position="156"/>
    </location>
</feature>
<feature type="region of interest" description="G1" evidence="7">
    <location>
        <begin position="16"/>
        <end position="23"/>
    </location>
</feature>
<dbReference type="GO" id="GO:0005525">
    <property type="term" value="F:GTP binding"/>
    <property type="evidence" value="ECO:0007669"/>
    <property type="project" value="UniProtKB-UniRule"/>
</dbReference>
<evidence type="ECO:0000256" key="3">
    <source>
        <dbReference type="ARBA" id="ARBA00022741"/>
    </source>
</evidence>
<dbReference type="Pfam" id="PF01926">
    <property type="entry name" value="MMR_HSR1"/>
    <property type="match status" value="1"/>
</dbReference>
<dbReference type="Gene3D" id="3.40.50.300">
    <property type="entry name" value="P-loop containing nucleotide triphosphate hydrolases"/>
    <property type="match status" value="1"/>
</dbReference>
<feature type="binding site" evidence="6">
    <location>
        <begin position="63"/>
        <end position="67"/>
    </location>
    <ligand>
        <name>GTP</name>
        <dbReference type="ChEBI" id="CHEBI:37565"/>
    </ligand>
</feature>
<dbReference type="Gene3D" id="3.30.300.20">
    <property type="match status" value="1"/>
</dbReference>
<dbReference type="PANTHER" id="PTHR42698">
    <property type="entry name" value="GTPASE ERA"/>
    <property type="match status" value="1"/>
</dbReference>
<comment type="similarity">
    <text evidence="1 6 7 8">Belongs to the TRAFAC class TrmE-Era-EngA-EngB-Septin-like GTPase superfamily. Era GTPase family.</text>
</comment>
<evidence type="ECO:0000259" key="9">
    <source>
        <dbReference type="PROSITE" id="PS50823"/>
    </source>
</evidence>
<dbReference type="PROSITE" id="PS51713">
    <property type="entry name" value="G_ERA"/>
    <property type="match status" value="1"/>
</dbReference>
<evidence type="ECO:0000256" key="7">
    <source>
        <dbReference type="PROSITE-ProRule" id="PRU01050"/>
    </source>
</evidence>
<dbReference type="AlphaFoldDB" id="A0A8T4IH14"/>
<feature type="region of interest" description="G4" evidence="7">
    <location>
        <begin position="125"/>
        <end position="128"/>
    </location>
</feature>
<dbReference type="RefSeq" id="WP_284055109.1">
    <property type="nucleotide sequence ID" value="NZ_JAGRQC010000005.1"/>
</dbReference>
<feature type="binding site" evidence="6">
    <location>
        <begin position="125"/>
        <end position="128"/>
    </location>
    <ligand>
        <name>GTP</name>
        <dbReference type="ChEBI" id="CHEBI:37565"/>
    </ligand>
</feature>
<comment type="caution">
    <text evidence="11">The sequence shown here is derived from an EMBL/GenBank/DDBJ whole genome shotgun (WGS) entry which is preliminary data.</text>
</comment>
<evidence type="ECO:0000256" key="5">
    <source>
        <dbReference type="ARBA" id="ARBA00023134"/>
    </source>
</evidence>
<dbReference type="InterPro" id="IPR015946">
    <property type="entry name" value="KH_dom-like_a/b"/>
</dbReference>
<dbReference type="HAMAP" id="MF_00367">
    <property type="entry name" value="GTPase_Era"/>
    <property type="match status" value="1"/>
</dbReference>
<dbReference type="NCBIfam" id="TIGR00436">
    <property type="entry name" value="era"/>
    <property type="match status" value="1"/>
</dbReference>
<dbReference type="SUPFAM" id="SSF52540">
    <property type="entry name" value="P-loop containing nucleoside triphosphate hydrolases"/>
    <property type="match status" value="1"/>
</dbReference>
<evidence type="ECO:0000256" key="8">
    <source>
        <dbReference type="RuleBase" id="RU003761"/>
    </source>
</evidence>
<sequence length="301" mass="32857">MTESTETRCGLVAVVGAPNAGKSTLVNHLVGQKVAIVSPKAQTTRTRLMGIAIEDDTQILLVDTPGIFDPRRRLDRAMVAAAWGGAEGADAIAFVVDAKGGLGPKVLPIAEALAERREPKILVLNKVDIADKPRLLGHAAKLNEQFAFDETFFVSATTGDGVPELKSALASRMPAGPWHFPADQVSDATDRMLAAEITREQLYLQLHAELPYASAIETERYKEREDGSVEIHQQILVERESQRAIILGKGGQRIKEIGATARAELQKLMGARVHLYLHVKVKPGWEDDRGLYQEIGLDWAD</sequence>